<accession>A0A9E4T1M9</accession>
<dbReference type="AlphaFoldDB" id="A0A9E4T1M9"/>
<evidence type="ECO:0000313" key="7">
    <source>
        <dbReference type="Proteomes" id="UP000886667"/>
    </source>
</evidence>
<dbReference type="EC" id="2.1.1.-" evidence="6"/>
<dbReference type="Pfam" id="PF10672">
    <property type="entry name" value="Methyltrans_SAM"/>
    <property type="match status" value="1"/>
</dbReference>
<dbReference type="InterPro" id="IPR029063">
    <property type="entry name" value="SAM-dependent_MTases_sf"/>
</dbReference>
<dbReference type="CDD" id="cd02440">
    <property type="entry name" value="AdoMet_MTases"/>
    <property type="match status" value="1"/>
</dbReference>
<evidence type="ECO:0000256" key="2">
    <source>
        <dbReference type="ARBA" id="ARBA00022603"/>
    </source>
</evidence>
<protein>
    <submittedName>
        <fullName evidence="6">Class I SAM-dependent methyltransferase</fullName>
        <ecNumber evidence="6">2.1.1.-</ecNumber>
    </submittedName>
</protein>
<dbReference type="SUPFAM" id="SSF53335">
    <property type="entry name" value="S-adenosyl-L-methionine-dependent methyltransferases"/>
    <property type="match status" value="1"/>
</dbReference>
<dbReference type="Proteomes" id="UP000886667">
    <property type="component" value="Unassembled WGS sequence"/>
</dbReference>
<keyword evidence="1" id="KW-0698">rRNA processing</keyword>
<organism evidence="6 7">
    <name type="scientific">Candidatus Thiodiazotropha taylori</name>
    <dbReference type="NCBI Taxonomy" id="2792791"/>
    <lineage>
        <taxon>Bacteria</taxon>
        <taxon>Pseudomonadati</taxon>
        <taxon>Pseudomonadota</taxon>
        <taxon>Gammaproteobacteria</taxon>
        <taxon>Chromatiales</taxon>
        <taxon>Sedimenticolaceae</taxon>
        <taxon>Candidatus Thiodiazotropha</taxon>
    </lineage>
</organism>
<comment type="caution">
    <text evidence="6">The sequence shown here is derived from an EMBL/GenBank/DDBJ whole genome shotgun (WGS) entry which is preliminary data.</text>
</comment>
<proteinExistence type="predicted"/>
<sequence length="317" mass="37187">MEIQAFSNRLQKNYRHWNKWARRREISCYRIYDRDIPEFPLAIDWYDGQLHLQIFARKGLQPLDQTQQQQIIDAVAETLQTPHNQIAVKTRQRQRGLNQYEKTGERGEPMIVTEDGLRFEVELRRYLDTGLFLDHRNTRKLVREKAAGKRVLNLFAYTGSFSVYAAAGGALATVSVDLSNTYQEWTRKNLKLNGFQGDQHELVREDVFLYLERARRERRLFGLIILDPPSFSNSKRMDETLDIQRDQQRLIEGCLELLNPNGQLIFSTNRKGFKLTPQLAQHEGCREITQQVVPEDFKRRLPYRCWIFPAPSANSSV</sequence>
<dbReference type="PANTHER" id="PTHR43042">
    <property type="entry name" value="SAM-DEPENDENT METHYLTRANSFERASE"/>
    <property type="match status" value="1"/>
</dbReference>
<keyword evidence="3 6" id="KW-0808">Transferase</keyword>
<evidence type="ECO:0000256" key="3">
    <source>
        <dbReference type="ARBA" id="ARBA00022679"/>
    </source>
</evidence>
<keyword evidence="4" id="KW-0949">S-adenosyl-L-methionine</keyword>
<reference evidence="6" key="1">
    <citation type="journal article" date="2021" name="Proc. Natl. Acad. Sci. U.S.A.">
        <title>Global biogeography of chemosynthetic symbionts reveals both localized and globally distributed symbiont groups. .</title>
        <authorList>
            <person name="Osvatic J.T."/>
            <person name="Wilkins L.G.E."/>
            <person name="Leibrecht L."/>
            <person name="Leray M."/>
            <person name="Zauner S."/>
            <person name="Polzin J."/>
            <person name="Camacho Y."/>
            <person name="Gros O."/>
            <person name="van Gils J.A."/>
            <person name="Eisen J.A."/>
            <person name="Petersen J.M."/>
            <person name="Yuen B."/>
        </authorList>
    </citation>
    <scope>NUCLEOTIDE SEQUENCE</scope>
    <source>
        <strain evidence="6">MAGclacostrist064TRANS</strain>
    </source>
</reference>
<evidence type="ECO:0000256" key="1">
    <source>
        <dbReference type="ARBA" id="ARBA00022552"/>
    </source>
</evidence>
<dbReference type="GO" id="GO:0008168">
    <property type="term" value="F:methyltransferase activity"/>
    <property type="evidence" value="ECO:0007669"/>
    <property type="project" value="UniProtKB-KW"/>
</dbReference>
<evidence type="ECO:0000256" key="4">
    <source>
        <dbReference type="ARBA" id="ARBA00022691"/>
    </source>
</evidence>
<keyword evidence="2 6" id="KW-0489">Methyltransferase</keyword>
<dbReference type="GO" id="GO:0032259">
    <property type="term" value="P:methylation"/>
    <property type="evidence" value="ECO:0007669"/>
    <property type="project" value="UniProtKB-KW"/>
</dbReference>
<dbReference type="GO" id="GO:0006364">
    <property type="term" value="P:rRNA processing"/>
    <property type="evidence" value="ECO:0007669"/>
    <property type="project" value="UniProtKB-KW"/>
</dbReference>
<gene>
    <name evidence="6" type="ORF">JAZ07_16860</name>
</gene>
<dbReference type="Gene3D" id="3.30.750.80">
    <property type="entry name" value="RNA methyltransferase domain (HRMD) like"/>
    <property type="match status" value="1"/>
</dbReference>
<dbReference type="InterPro" id="IPR019614">
    <property type="entry name" value="SAM-dep_methyl-trfase"/>
</dbReference>
<dbReference type="PANTHER" id="PTHR43042:SF3">
    <property type="entry name" value="RIBOSOMAL RNA LARGE SUBUNIT METHYLTRANSFERASE YWBD-RELATED"/>
    <property type="match status" value="1"/>
</dbReference>
<dbReference type="Gene3D" id="3.40.50.150">
    <property type="entry name" value="Vaccinia Virus protein VP39"/>
    <property type="match status" value="1"/>
</dbReference>
<dbReference type="EMBL" id="JAEPCM010000605">
    <property type="protein sequence ID" value="MCG7948016.1"/>
    <property type="molecule type" value="Genomic_DNA"/>
</dbReference>
<feature type="domain" description="S-adenosylmethionine-dependent methyltransferase" evidence="5">
    <location>
        <begin position="41"/>
        <end position="288"/>
    </location>
</feature>
<evidence type="ECO:0000313" key="6">
    <source>
        <dbReference type="EMBL" id="MCG7948016.1"/>
    </source>
</evidence>
<name>A0A9E4T1M9_9GAMM</name>
<evidence type="ECO:0000259" key="5">
    <source>
        <dbReference type="Pfam" id="PF10672"/>
    </source>
</evidence>